<dbReference type="Gene3D" id="3.40.50.300">
    <property type="entry name" value="P-loop containing nucleotide triphosphate hydrolases"/>
    <property type="match status" value="1"/>
</dbReference>
<dbReference type="AlphaFoldDB" id="A0A6C0D9H6"/>
<evidence type="ECO:0000313" key="1">
    <source>
        <dbReference type="EMBL" id="QHT13000.1"/>
    </source>
</evidence>
<organism evidence="1">
    <name type="scientific">viral metagenome</name>
    <dbReference type="NCBI Taxonomy" id="1070528"/>
    <lineage>
        <taxon>unclassified sequences</taxon>
        <taxon>metagenomes</taxon>
        <taxon>organismal metagenomes</taxon>
    </lineage>
</organism>
<evidence type="ECO:0008006" key="2">
    <source>
        <dbReference type="Google" id="ProtNLM"/>
    </source>
</evidence>
<proteinExistence type="predicted"/>
<name>A0A6C0D9H6_9ZZZZ</name>
<reference evidence="1" key="1">
    <citation type="journal article" date="2020" name="Nature">
        <title>Giant virus diversity and host interactions through global metagenomics.</title>
        <authorList>
            <person name="Schulz F."/>
            <person name="Roux S."/>
            <person name="Paez-Espino D."/>
            <person name="Jungbluth S."/>
            <person name="Walsh D.A."/>
            <person name="Denef V.J."/>
            <person name="McMahon K.D."/>
            <person name="Konstantinidis K.T."/>
            <person name="Eloe-Fadrosh E.A."/>
            <person name="Kyrpides N.C."/>
            <person name="Woyke T."/>
        </authorList>
    </citation>
    <scope>NUCLEOTIDE SEQUENCE</scope>
    <source>
        <strain evidence="1">GVMAG-M-3300023174-130</strain>
    </source>
</reference>
<dbReference type="SUPFAM" id="SSF52540">
    <property type="entry name" value="P-loop containing nucleoside triphosphate hydrolases"/>
    <property type="match status" value="1"/>
</dbReference>
<protein>
    <recommendedName>
        <fullName evidence="2">ATPase AAA-type core domain-containing protein</fullName>
    </recommendedName>
</protein>
<sequence length="144" mass="16236">MICASSDIAIAISSWQQYLTSEDYAYLIQFIENIKNDISNDRMIILAGPSGTGKSTIVEHISSYLGDELCGNCPMSGELIYDETIKKLGIFQGIDEISRSKKNNQAIINFIKYKQSFIAQTNHIERVNANLLQYSKVIMMTHVF</sequence>
<dbReference type="EMBL" id="MN739555">
    <property type="protein sequence ID" value="QHT13000.1"/>
    <property type="molecule type" value="Genomic_DNA"/>
</dbReference>
<accession>A0A6C0D9H6</accession>
<dbReference type="InterPro" id="IPR027417">
    <property type="entry name" value="P-loop_NTPase"/>
</dbReference>